<name>A0ABV6V0Q4_9ACTN</name>
<proteinExistence type="predicted"/>
<evidence type="ECO:0000313" key="2">
    <source>
        <dbReference type="EMBL" id="MFC1407309.1"/>
    </source>
</evidence>
<dbReference type="SUPFAM" id="SSF55729">
    <property type="entry name" value="Acyl-CoA N-acyltransferases (Nat)"/>
    <property type="match status" value="1"/>
</dbReference>
<gene>
    <name evidence="2" type="ORF">ACEZDJ_39115</name>
</gene>
<evidence type="ECO:0000313" key="3">
    <source>
        <dbReference type="Proteomes" id="UP001592528"/>
    </source>
</evidence>
<dbReference type="EMBL" id="JBHEZZ010000043">
    <property type="protein sequence ID" value="MFC1407309.1"/>
    <property type="molecule type" value="Genomic_DNA"/>
</dbReference>
<dbReference type="RefSeq" id="WP_030265659.1">
    <property type="nucleotide sequence ID" value="NZ_JBHEZZ010000043.1"/>
</dbReference>
<comment type="caution">
    <text evidence="2">The sequence shown here is derived from an EMBL/GenBank/DDBJ whole genome shotgun (WGS) entry which is preliminary data.</text>
</comment>
<evidence type="ECO:0000259" key="1">
    <source>
        <dbReference type="Pfam" id="PF13508"/>
    </source>
</evidence>
<dbReference type="InterPro" id="IPR000182">
    <property type="entry name" value="GNAT_dom"/>
</dbReference>
<dbReference type="Gene3D" id="3.40.630.30">
    <property type="match status" value="1"/>
</dbReference>
<feature type="domain" description="N-acetyltransferase" evidence="1">
    <location>
        <begin position="104"/>
        <end position="156"/>
    </location>
</feature>
<dbReference type="Pfam" id="PF13508">
    <property type="entry name" value="Acetyltransf_7"/>
    <property type="match status" value="1"/>
</dbReference>
<accession>A0ABV6V0Q4</accession>
<dbReference type="InterPro" id="IPR016181">
    <property type="entry name" value="Acyl_CoA_acyltransferase"/>
</dbReference>
<keyword evidence="3" id="KW-1185">Reference proteome</keyword>
<organism evidence="2 3">
    <name type="scientific">Streptacidiphilus cavernicola</name>
    <dbReference type="NCBI Taxonomy" id="3342716"/>
    <lineage>
        <taxon>Bacteria</taxon>
        <taxon>Bacillati</taxon>
        <taxon>Actinomycetota</taxon>
        <taxon>Actinomycetes</taxon>
        <taxon>Kitasatosporales</taxon>
        <taxon>Streptomycetaceae</taxon>
        <taxon>Streptacidiphilus</taxon>
    </lineage>
</organism>
<sequence length="184" mass="20124">MNDVTIEPFDLAGRASEALAVQAAAFGLGSEEVAVRLQIVGRHALVPGVRAFGAVERSDPRGLGRLVGFGYGMPNDRSHWWSSVIEPHLEANGLGFWLDQSFSVTELHVHPDYQGLGFGRRIITTLCAGTRLPRTILSAIDRETPARALYRSLGYQDLARQVMFPNTAVPYAVMGAPLPFPPRR</sequence>
<reference evidence="2 3" key="1">
    <citation type="submission" date="2024-09" db="EMBL/GenBank/DDBJ databases">
        <authorList>
            <person name="Lee S.D."/>
        </authorList>
    </citation>
    <scope>NUCLEOTIDE SEQUENCE [LARGE SCALE GENOMIC DNA]</scope>
    <source>
        <strain evidence="2 3">N1-5</strain>
    </source>
</reference>
<protein>
    <submittedName>
        <fullName evidence="2">GNAT family N-acetyltransferase</fullName>
    </submittedName>
</protein>
<dbReference type="Proteomes" id="UP001592528">
    <property type="component" value="Unassembled WGS sequence"/>
</dbReference>